<dbReference type="SUPFAM" id="SSF52047">
    <property type="entry name" value="RNI-like"/>
    <property type="match status" value="1"/>
</dbReference>
<reference evidence="3" key="3">
    <citation type="submission" date="2025-04" db="UniProtKB">
        <authorList>
            <consortium name="RefSeq"/>
        </authorList>
    </citation>
    <scope>IDENTIFICATION</scope>
    <source>
        <strain evidence="3">CBS 304.34</strain>
    </source>
</reference>
<gene>
    <name evidence="1 3" type="ORF">BDZ99DRAFT_21163</name>
</gene>
<dbReference type="EMBL" id="MU003692">
    <property type="protein sequence ID" value="KAF2817649.1"/>
    <property type="molecule type" value="Genomic_DNA"/>
</dbReference>
<evidence type="ECO:0000313" key="3">
    <source>
        <dbReference type="RefSeq" id="XP_033584613.1"/>
    </source>
</evidence>
<protein>
    <recommendedName>
        <fullName evidence="4">F-box domain-containing protein</fullName>
    </recommendedName>
</protein>
<dbReference type="Proteomes" id="UP000504636">
    <property type="component" value="Unplaced"/>
</dbReference>
<name>A0A6A6ZAC7_9PEZI</name>
<reference evidence="1 3" key="1">
    <citation type="journal article" date="2020" name="Stud. Mycol.">
        <title>101 Dothideomycetes genomes: a test case for predicting lifestyles and emergence of pathogens.</title>
        <authorList>
            <person name="Haridas S."/>
            <person name="Albert R."/>
            <person name="Binder M."/>
            <person name="Bloem J."/>
            <person name="Labutti K."/>
            <person name="Salamov A."/>
            <person name="Andreopoulos B."/>
            <person name="Baker S."/>
            <person name="Barry K."/>
            <person name="Bills G."/>
            <person name="Bluhm B."/>
            <person name="Cannon C."/>
            <person name="Castanera R."/>
            <person name="Culley D."/>
            <person name="Daum C."/>
            <person name="Ezra D."/>
            <person name="Gonzalez J."/>
            <person name="Henrissat B."/>
            <person name="Kuo A."/>
            <person name="Liang C."/>
            <person name="Lipzen A."/>
            <person name="Lutzoni F."/>
            <person name="Magnuson J."/>
            <person name="Mondo S."/>
            <person name="Nolan M."/>
            <person name="Ohm R."/>
            <person name="Pangilinan J."/>
            <person name="Park H.-J."/>
            <person name="Ramirez L."/>
            <person name="Alfaro M."/>
            <person name="Sun H."/>
            <person name="Tritt A."/>
            <person name="Yoshinaga Y."/>
            <person name="Zwiers L.-H."/>
            <person name="Turgeon B."/>
            <person name="Goodwin S."/>
            <person name="Spatafora J."/>
            <person name="Crous P."/>
            <person name="Grigoriev I."/>
        </authorList>
    </citation>
    <scope>NUCLEOTIDE SEQUENCE</scope>
    <source>
        <strain evidence="1 3">CBS 304.34</strain>
    </source>
</reference>
<evidence type="ECO:0008006" key="4">
    <source>
        <dbReference type="Google" id="ProtNLM"/>
    </source>
</evidence>
<keyword evidence="2" id="KW-1185">Reference proteome</keyword>
<dbReference type="InterPro" id="IPR032675">
    <property type="entry name" value="LRR_dom_sf"/>
</dbReference>
<accession>A0A6A6ZAC7</accession>
<evidence type="ECO:0000313" key="1">
    <source>
        <dbReference type="EMBL" id="KAF2817649.1"/>
    </source>
</evidence>
<dbReference type="GeneID" id="54454243"/>
<dbReference type="RefSeq" id="XP_033584613.1">
    <property type="nucleotide sequence ID" value="XM_033713350.1"/>
</dbReference>
<sequence>MQAFHQNMDSTNQIAHHLRNQIIAICGLPAMQRLHLACNDTFIVQKCGDSPFIREDERWTTAITHIKRLDIRVTYFSDQNPDELAKAIALFISSANELEALHLEWSQGLGNRGSHDLLQNLKRRTFPRLQEVSFAKSFTTHWSLCGFFIRNTSIRSISLCDMEMRPSEECENWHWTVRSIPHILNLLEKVSLRNLWELRIENREGVNCWIWVRSEMEVDEAWILASCRNLRQKLQTPDYSEWLQSHRDATHAASNLTTPTTHPADSWVLVSLFLS</sequence>
<dbReference type="OrthoDB" id="10438023at2759"/>
<organism evidence="1">
    <name type="scientific">Mytilinidion resinicola</name>
    <dbReference type="NCBI Taxonomy" id="574789"/>
    <lineage>
        <taxon>Eukaryota</taxon>
        <taxon>Fungi</taxon>
        <taxon>Dikarya</taxon>
        <taxon>Ascomycota</taxon>
        <taxon>Pezizomycotina</taxon>
        <taxon>Dothideomycetes</taxon>
        <taxon>Pleosporomycetidae</taxon>
        <taxon>Mytilinidiales</taxon>
        <taxon>Mytilinidiaceae</taxon>
        <taxon>Mytilinidion</taxon>
    </lineage>
</organism>
<dbReference type="AlphaFoldDB" id="A0A6A6ZAC7"/>
<proteinExistence type="predicted"/>
<reference evidence="3" key="2">
    <citation type="submission" date="2020-04" db="EMBL/GenBank/DDBJ databases">
        <authorList>
            <consortium name="NCBI Genome Project"/>
        </authorList>
    </citation>
    <scope>NUCLEOTIDE SEQUENCE</scope>
    <source>
        <strain evidence="3">CBS 304.34</strain>
    </source>
</reference>
<dbReference type="Gene3D" id="3.80.10.10">
    <property type="entry name" value="Ribonuclease Inhibitor"/>
    <property type="match status" value="1"/>
</dbReference>
<evidence type="ECO:0000313" key="2">
    <source>
        <dbReference type="Proteomes" id="UP000504636"/>
    </source>
</evidence>